<reference evidence="1" key="2">
    <citation type="journal article" date="2022" name="Microb. Genom.">
        <title>A chromosome-scale genome assembly of the tomato pathogen Cladosporium fulvum reveals a compartmentalized genome architecture and the presence of a dispensable chromosome.</title>
        <authorList>
            <person name="Zaccaron A.Z."/>
            <person name="Chen L.H."/>
            <person name="Samaras A."/>
            <person name="Stergiopoulos I."/>
        </authorList>
    </citation>
    <scope>NUCLEOTIDE SEQUENCE</scope>
    <source>
        <strain evidence="1">Race5_Kim</strain>
    </source>
</reference>
<protein>
    <submittedName>
        <fullName evidence="1">Uncharacterized protein</fullName>
    </submittedName>
</protein>
<name>A0A9Q8PF02_PASFU</name>
<dbReference type="GeneID" id="71991032"/>
<dbReference type="Proteomes" id="UP000756132">
    <property type="component" value="Chromosome 8"/>
</dbReference>
<accession>A0A9Q8PF02</accession>
<evidence type="ECO:0000313" key="2">
    <source>
        <dbReference type="Proteomes" id="UP000756132"/>
    </source>
</evidence>
<gene>
    <name evidence="1" type="ORF">CLAFUR5_11154</name>
</gene>
<organism evidence="1 2">
    <name type="scientific">Passalora fulva</name>
    <name type="common">Tomato leaf mold</name>
    <name type="synonym">Cladosporium fulvum</name>
    <dbReference type="NCBI Taxonomy" id="5499"/>
    <lineage>
        <taxon>Eukaryota</taxon>
        <taxon>Fungi</taxon>
        <taxon>Dikarya</taxon>
        <taxon>Ascomycota</taxon>
        <taxon>Pezizomycotina</taxon>
        <taxon>Dothideomycetes</taxon>
        <taxon>Dothideomycetidae</taxon>
        <taxon>Mycosphaerellales</taxon>
        <taxon>Mycosphaerellaceae</taxon>
        <taxon>Fulvia</taxon>
    </lineage>
</organism>
<keyword evidence="2" id="KW-1185">Reference proteome</keyword>
<dbReference type="OrthoDB" id="3650650at2759"/>
<dbReference type="KEGG" id="ffu:CLAFUR5_11154"/>
<reference evidence="1" key="1">
    <citation type="submission" date="2021-12" db="EMBL/GenBank/DDBJ databases">
        <authorList>
            <person name="Zaccaron A."/>
            <person name="Stergiopoulos I."/>
        </authorList>
    </citation>
    <scope>NUCLEOTIDE SEQUENCE</scope>
    <source>
        <strain evidence="1">Race5_Kim</strain>
    </source>
</reference>
<dbReference type="AlphaFoldDB" id="A0A9Q8PF02"/>
<evidence type="ECO:0000313" key="1">
    <source>
        <dbReference type="EMBL" id="UJO21211.1"/>
    </source>
</evidence>
<dbReference type="RefSeq" id="XP_047765577.1">
    <property type="nucleotide sequence ID" value="XM_047910302.1"/>
</dbReference>
<dbReference type="EMBL" id="CP090170">
    <property type="protein sequence ID" value="UJO21211.1"/>
    <property type="molecule type" value="Genomic_DNA"/>
</dbReference>
<sequence length="133" mass="15257">MANSTTNLHDLLQTLPQELYDDIYNLTFTANPGVRYLCYKPRTDPSQRFTAPDTKTLFLVDRASSEQFAASYFGGPGAVFKFDNEGYLHLWLRRLSNKHRDMVREAEVREGVILSWSKRKVHSSATERHGSDS</sequence>
<proteinExistence type="predicted"/>